<dbReference type="EMBL" id="CP002083">
    <property type="protein sequence ID" value="ADJ21960.1"/>
    <property type="molecule type" value="Genomic_DNA"/>
</dbReference>
<evidence type="ECO:0000313" key="1">
    <source>
        <dbReference type="EMBL" id="ADJ21960.1"/>
    </source>
</evidence>
<reference evidence="1" key="1">
    <citation type="submission" date="2010-06" db="EMBL/GenBank/DDBJ databases">
        <title>Complete sequence of Hyphomicrobium denitrificans ATCC 51888.</title>
        <authorList>
            <consortium name="US DOE Joint Genome Institute"/>
            <person name="Lucas S."/>
            <person name="Copeland A."/>
            <person name="Lapidus A."/>
            <person name="Cheng J.-F."/>
            <person name="Bruce D."/>
            <person name="Goodwin L."/>
            <person name="Pitluck S."/>
            <person name="Held B."/>
            <person name="Detter J.C."/>
            <person name="Han C."/>
            <person name="Tapia R."/>
            <person name="Land M."/>
            <person name="Hauser L."/>
            <person name="Kyrpides N."/>
            <person name="Ivanova N."/>
            <person name="Brown P.J.B."/>
            <person name="Brun Y.V."/>
            <person name="Woyke T."/>
        </authorList>
    </citation>
    <scope>NUCLEOTIDE SEQUENCE</scope>
    <source>
        <strain evidence="1">ATCC 51888</strain>
    </source>
</reference>
<dbReference type="EMBL" id="CP002083">
    <property type="protein sequence ID" value="ADJ23365.1"/>
    <property type="molecule type" value="Genomic_DNA"/>
</dbReference>
<evidence type="ECO:0000313" key="3">
    <source>
        <dbReference type="Proteomes" id="UP000002033"/>
    </source>
</evidence>
<organism evidence="1 3">
    <name type="scientific">Hyphomicrobium denitrificans (strain ATCC 51888 / DSM 1869 / NCIMB 11706 / TK 0415)</name>
    <dbReference type="NCBI Taxonomy" id="582899"/>
    <lineage>
        <taxon>Bacteria</taxon>
        <taxon>Pseudomonadati</taxon>
        <taxon>Pseudomonadota</taxon>
        <taxon>Alphaproteobacteria</taxon>
        <taxon>Hyphomicrobiales</taxon>
        <taxon>Hyphomicrobiaceae</taxon>
        <taxon>Hyphomicrobium</taxon>
    </lineage>
</organism>
<accession>D8JQ39</accession>
<reference evidence="3" key="2">
    <citation type="journal article" date="2011" name="J. Bacteriol.">
        <title>Genome sequences of eight morphologically diverse alphaproteobacteria.</title>
        <authorList>
            <consortium name="US DOE Joint Genome Institute"/>
            <person name="Brown P.J."/>
            <person name="Kysela D.T."/>
            <person name="Buechlein A."/>
            <person name="Hemmerich C."/>
            <person name="Brun Y.V."/>
        </authorList>
    </citation>
    <scope>NUCLEOTIDE SEQUENCE [LARGE SCALE GENOMIC DNA]</scope>
    <source>
        <strain evidence="3">ATCC 51888 / DSM 1869 / NCIB 11706 / TK 0415</strain>
    </source>
</reference>
<evidence type="ECO:0000313" key="2">
    <source>
        <dbReference type="EMBL" id="ADJ23365.1"/>
    </source>
</evidence>
<dbReference type="HOGENOM" id="CLU_2409291_0_0_5"/>
<keyword evidence="3" id="KW-1185">Reference proteome</keyword>
<dbReference type="OrthoDB" id="9796932at2"/>
<dbReference type="KEGG" id="hdn:Hden_0133"/>
<dbReference type="RefSeq" id="WP_013214179.1">
    <property type="nucleotide sequence ID" value="NC_014313.1"/>
</dbReference>
<protein>
    <submittedName>
        <fullName evidence="1">Uncharacterized protein</fullName>
    </submittedName>
</protein>
<name>D8JQ39_HYPDA</name>
<dbReference type="AlphaFoldDB" id="D8JQ39"/>
<gene>
    <name evidence="1" type="ordered locus">Hden_0133</name>
    <name evidence="2" type="ordered locus">Hden_1553</name>
</gene>
<dbReference type="KEGG" id="hdn:Hden_1553"/>
<proteinExistence type="predicted"/>
<dbReference type="Proteomes" id="UP000002033">
    <property type="component" value="Chromosome"/>
</dbReference>
<sequence>MDDEIRGRLTERAADVAFGSMIKILVTRFLWSEDRDTFRRRLASFETAVVNDINVGPPWPKVPDEWNKFAQEAASGFATQIIASIVHKTDDP</sequence>